<gene>
    <name evidence="1" type="ORF">CY34DRAFT_806270</name>
</gene>
<proteinExistence type="predicted"/>
<dbReference type="HOGENOM" id="CLU_2924244_0_0_1"/>
<sequence length="61" mass="6907">MAVTQDPLNVKREFERPLRAESTPAWSLAKENPVMSGCSRSWSVLVSISEGIQCSKSRWIR</sequence>
<dbReference type="EMBL" id="KN835273">
    <property type="protein sequence ID" value="KIK41305.1"/>
    <property type="molecule type" value="Genomic_DNA"/>
</dbReference>
<keyword evidence="2" id="KW-1185">Reference proteome</keyword>
<reference evidence="1 2" key="1">
    <citation type="submission" date="2014-04" db="EMBL/GenBank/DDBJ databases">
        <authorList>
            <consortium name="DOE Joint Genome Institute"/>
            <person name="Kuo A."/>
            <person name="Ruytinx J."/>
            <person name="Rineau F."/>
            <person name="Colpaert J."/>
            <person name="Kohler A."/>
            <person name="Nagy L.G."/>
            <person name="Floudas D."/>
            <person name="Copeland A."/>
            <person name="Barry K.W."/>
            <person name="Cichocki N."/>
            <person name="Veneault-Fourrey C."/>
            <person name="LaButti K."/>
            <person name="Lindquist E.A."/>
            <person name="Lipzen A."/>
            <person name="Lundell T."/>
            <person name="Morin E."/>
            <person name="Murat C."/>
            <person name="Sun H."/>
            <person name="Tunlid A."/>
            <person name="Henrissat B."/>
            <person name="Grigoriev I.V."/>
            <person name="Hibbett D.S."/>
            <person name="Martin F."/>
            <person name="Nordberg H.P."/>
            <person name="Cantor M.N."/>
            <person name="Hua S.X."/>
        </authorList>
    </citation>
    <scope>NUCLEOTIDE SEQUENCE [LARGE SCALE GENOMIC DNA]</scope>
    <source>
        <strain evidence="1 2">UH-Slu-Lm8-n1</strain>
    </source>
</reference>
<protein>
    <submittedName>
        <fullName evidence="1">Uncharacterized protein</fullName>
    </submittedName>
</protein>
<accession>A0A0C9ZTP7</accession>
<name>A0A0C9ZTP7_9AGAM</name>
<evidence type="ECO:0000313" key="2">
    <source>
        <dbReference type="Proteomes" id="UP000054485"/>
    </source>
</evidence>
<reference evidence="2" key="2">
    <citation type="submission" date="2015-01" db="EMBL/GenBank/DDBJ databases">
        <title>Evolutionary Origins and Diversification of the Mycorrhizal Mutualists.</title>
        <authorList>
            <consortium name="DOE Joint Genome Institute"/>
            <consortium name="Mycorrhizal Genomics Consortium"/>
            <person name="Kohler A."/>
            <person name="Kuo A."/>
            <person name="Nagy L.G."/>
            <person name="Floudas D."/>
            <person name="Copeland A."/>
            <person name="Barry K.W."/>
            <person name="Cichocki N."/>
            <person name="Veneault-Fourrey C."/>
            <person name="LaButti K."/>
            <person name="Lindquist E.A."/>
            <person name="Lipzen A."/>
            <person name="Lundell T."/>
            <person name="Morin E."/>
            <person name="Murat C."/>
            <person name="Riley R."/>
            <person name="Ohm R."/>
            <person name="Sun H."/>
            <person name="Tunlid A."/>
            <person name="Henrissat B."/>
            <person name="Grigoriev I.V."/>
            <person name="Hibbett D.S."/>
            <person name="Martin F."/>
        </authorList>
    </citation>
    <scope>NUCLEOTIDE SEQUENCE [LARGE SCALE GENOMIC DNA]</scope>
    <source>
        <strain evidence="2">UH-Slu-Lm8-n1</strain>
    </source>
</reference>
<organism evidence="1 2">
    <name type="scientific">Suillus luteus UH-Slu-Lm8-n1</name>
    <dbReference type="NCBI Taxonomy" id="930992"/>
    <lineage>
        <taxon>Eukaryota</taxon>
        <taxon>Fungi</taxon>
        <taxon>Dikarya</taxon>
        <taxon>Basidiomycota</taxon>
        <taxon>Agaricomycotina</taxon>
        <taxon>Agaricomycetes</taxon>
        <taxon>Agaricomycetidae</taxon>
        <taxon>Boletales</taxon>
        <taxon>Suillineae</taxon>
        <taxon>Suillaceae</taxon>
        <taxon>Suillus</taxon>
    </lineage>
</organism>
<dbReference type="AlphaFoldDB" id="A0A0C9ZTP7"/>
<dbReference type="InParanoid" id="A0A0C9ZTP7"/>
<dbReference type="Proteomes" id="UP000054485">
    <property type="component" value="Unassembled WGS sequence"/>
</dbReference>
<evidence type="ECO:0000313" key="1">
    <source>
        <dbReference type="EMBL" id="KIK41305.1"/>
    </source>
</evidence>